<dbReference type="EnsemblPlants" id="AET7Gv21183100.9">
    <property type="protein sequence ID" value="AET7Gv21183100.9"/>
    <property type="gene ID" value="AET7Gv21183100"/>
</dbReference>
<sequence>MKIETTRGCSCLLEEMFMLSDAAEQNHGELMGAGWPMRGTTEWAWAFWGLGSATFASAMREQGEVALAGTVDGDAEVA</sequence>
<dbReference type="Proteomes" id="UP000015105">
    <property type="component" value="Chromosome 7D"/>
</dbReference>
<reference evidence="1" key="4">
    <citation type="submission" date="2019-03" db="UniProtKB">
        <authorList>
            <consortium name="EnsemblPlants"/>
        </authorList>
    </citation>
    <scope>IDENTIFICATION</scope>
</reference>
<keyword evidence="2" id="KW-1185">Reference proteome</keyword>
<proteinExistence type="predicted"/>
<evidence type="ECO:0000313" key="2">
    <source>
        <dbReference type="Proteomes" id="UP000015105"/>
    </source>
</evidence>
<reference evidence="2" key="2">
    <citation type="journal article" date="2017" name="Nat. Plants">
        <title>The Aegilops tauschii genome reveals multiple impacts of transposons.</title>
        <authorList>
            <person name="Zhao G."/>
            <person name="Zou C."/>
            <person name="Li K."/>
            <person name="Wang K."/>
            <person name="Li T."/>
            <person name="Gao L."/>
            <person name="Zhang X."/>
            <person name="Wang H."/>
            <person name="Yang Z."/>
            <person name="Liu X."/>
            <person name="Jiang W."/>
            <person name="Mao L."/>
            <person name="Kong X."/>
            <person name="Jiao Y."/>
            <person name="Jia J."/>
        </authorList>
    </citation>
    <scope>NUCLEOTIDE SEQUENCE [LARGE SCALE GENOMIC DNA]</scope>
    <source>
        <strain evidence="2">cv. AL8/78</strain>
    </source>
</reference>
<accession>A0A453T0R6</accession>
<evidence type="ECO:0000313" key="1">
    <source>
        <dbReference type="EnsemblPlants" id="AET7Gv21183100.9"/>
    </source>
</evidence>
<dbReference type="AlphaFoldDB" id="A0A453T0R6"/>
<dbReference type="Gramene" id="AET7Gv21183100.9">
    <property type="protein sequence ID" value="AET7Gv21183100.9"/>
    <property type="gene ID" value="AET7Gv21183100"/>
</dbReference>
<name>A0A453T0R6_AEGTS</name>
<reference evidence="1" key="5">
    <citation type="journal article" date="2021" name="G3 (Bethesda)">
        <title>Aegilops tauschii genome assembly Aet v5.0 features greater sequence contiguity and improved annotation.</title>
        <authorList>
            <person name="Wang L."/>
            <person name="Zhu T."/>
            <person name="Rodriguez J.C."/>
            <person name="Deal K.R."/>
            <person name="Dubcovsky J."/>
            <person name="McGuire P.E."/>
            <person name="Lux T."/>
            <person name="Spannagl M."/>
            <person name="Mayer K.F.X."/>
            <person name="Baldrich P."/>
            <person name="Meyers B.C."/>
            <person name="Huo N."/>
            <person name="Gu Y.Q."/>
            <person name="Zhou H."/>
            <person name="Devos K.M."/>
            <person name="Bennetzen J.L."/>
            <person name="Unver T."/>
            <person name="Budak H."/>
            <person name="Gulick P.J."/>
            <person name="Galiba G."/>
            <person name="Kalapos B."/>
            <person name="Nelson D.R."/>
            <person name="Li P."/>
            <person name="You F.M."/>
            <person name="Luo M.C."/>
            <person name="Dvorak J."/>
        </authorList>
    </citation>
    <scope>NUCLEOTIDE SEQUENCE [LARGE SCALE GENOMIC DNA]</scope>
    <source>
        <strain evidence="1">cv. AL8/78</strain>
    </source>
</reference>
<reference evidence="1" key="3">
    <citation type="journal article" date="2017" name="Nature">
        <title>Genome sequence of the progenitor of the wheat D genome Aegilops tauschii.</title>
        <authorList>
            <person name="Luo M.C."/>
            <person name="Gu Y.Q."/>
            <person name="Puiu D."/>
            <person name="Wang H."/>
            <person name="Twardziok S.O."/>
            <person name="Deal K.R."/>
            <person name="Huo N."/>
            <person name="Zhu T."/>
            <person name="Wang L."/>
            <person name="Wang Y."/>
            <person name="McGuire P.E."/>
            <person name="Liu S."/>
            <person name="Long H."/>
            <person name="Ramasamy R.K."/>
            <person name="Rodriguez J.C."/>
            <person name="Van S.L."/>
            <person name="Yuan L."/>
            <person name="Wang Z."/>
            <person name="Xia Z."/>
            <person name="Xiao L."/>
            <person name="Anderson O.D."/>
            <person name="Ouyang S."/>
            <person name="Liang Y."/>
            <person name="Zimin A.V."/>
            <person name="Pertea G."/>
            <person name="Qi P."/>
            <person name="Bennetzen J.L."/>
            <person name="Dai X."/>
            <person name="Dawson M.W."/>
            <person name="Muller H.G."/>
            <person name="Kugler K."/>
            <person name="Rivarola-Duarte L."/>
            <person name="Spannagl M."/>
            <person name="Mayer K.F.X."/>
            <person name="Lu F.H."/>
            <person name="Bevan M.W."/>
            <person name="Leroy P."/>
            <person name="Li P."/>
            <person name="You F.M."/>
            <person name="Sun Q."/>
            <person name="Liu Z."/>
            <person name="Lyons E."/>
            <person name="Wicker T."/>
            <person name="Salzberg S.L."/>
            <person name="Devos K.M."/>
            <person name="Dvorak J."/>
        </authorList>
    </citation>
    <scope>NUCLEOTIDE SEQUENCE [LARGE SCALE GENOMIC DNA]</scope>
    <source>
        <strain evidence="1">cv. AL8/78</strain>
    </source>
</reference>
<reference evidence="2" key="1">
    <citation type="journal article" date="2014" name="Science">
        <title>Ancient hybridizations among the ancestral genomes of bread wheat.</title>
        <authorList>
            <consortium name="International Wheat Genome Sequencing Consortium,"/>
            <person name="Marcussen T."/>
            <person name="Sandve S.R."/>
            <person name="Heier L."/>
            <person name="Spannagl M."/>
            <person name="Pfeifer M."/>
            <person name="Jakobsen K.S."/>
            <person name="Wulff B.B."/>
            <person name="Steuernagel B."/>
            <person name="Mayer K.F."/>
            <person name="Olsen O.A."/>
        </authorList>
    </citation>
    <scope>NUCLEOTIDE SEQUENCE [LARGE SCALE GENOMIC DNA]</scope>
    <source>
        <strain evidence="2">cv. AL8/78</strain>
    </source>
</reference>
<protein>
    <submittedName>
        <fullName evidence="1">Uncharacterized protein</fullName>
    </submittedName>
</protein>
<organism evidence="1 2">
    <name type="scientific">Aegilops tauschii subsp. strangulata</name>
    <name type="common">Goatgrass</name>
    <dbReference type="NCBI Taxonomy" id="200361"/>
    <lineage>
        <taxon>Eukaryota</taxon>
        <taxon>Viridiplantae</taxon>
        <taxon>Streptophyta</taxon>
        <taxon>Embryophyta</taxon>
        <taxon>Tracheophyta</taxon>
        <taxon>Spermatophyta</taxon>
        <taxon>Magnoliopsida</taxon>
        <taxon>Liliopsida</taxon>
        <taxon>Poales</taxon>
        <taxon>Poaceae</taxon>
        <taxon>BOP clade</taxon>
        <taxon>Pooideae</taxon>
        <taxon>Triticodae</taxon>
        <taxon>Triticeae</taxon>
        <taxon>Triticinae</taxon>
        <taxon>Aegilops</taxon>
    </lineage>
</organism>